<dbReference type="InterPro" id="IPR045275">
    <property type="entry name" value="MscS_archaea/bacteria_type"/>
</dbReference>
<feature type="transmembrane region" description="Helical" evidence="1">
    <location>
        <begin position="83"/>
        <end position="109"/>
    </location>
</feature>
<keyword evidence="1" id="KW-0406">Ion transport</keyword>
<keyword evidence="1" id="KW-1003">Cell membrane</keyword>
<dbReference type="EMBL" id="JBHRTR010000048">
    <property type="protein sequence ID" value="MFC3230730.1"/>
    <property type="molecule type" value="Genomic_DNA"/>
</dbReference>
<feature type="transmembrane region" description="Helical" evidence="1">
    <location>
        <begin position="181"/>
        <end position="203"/>
    </location>
</feature>
<keyword evidence="1" id="KW-0812">Transmembrane</keyword>
<keyword evidence="1" id="KW-0472">Membrane</keyword>
<comment type="function">
    <text evidence="1">Mechanosensitive channel that participates in the regulation of osmotic pressure changes within the cell, opening in response to stretch forces in the membrane lipid bilayer, without the need for other proteins. Contributes to normal resistance to hypoosmotic shock. Forms an ion channel of 1.0 nanosiemens conductance with a slight preference for anions.</text>
</comment>
<evidence type="ECO:0000313" key="2">
    <source>
        <dbReference type="EMBL" id="MFC3230730.1"/>
    </source>
</evidence>
<organism evidence="2 3">
    <name type="scientific">Marinibaculum pumilum</name>
    <dbReference type="NCBI Taxonomy" id="1766165"/>
    <lineage>
        <taxon>Bacteria</taxon>
        <taxon>Pseudomonadati</taxon>
        <taxon>Pseudomonadota</taxon>
        <taxon>Alphaproteobacteria</taxon>
        <taxon>Rhodospirillales</taxon>
        <taxon>Rhodospirillaceae</taxon>
        <taxon>Marinibaculum</taxon>
    </lineage>
</organism>
<dbReference type="Proteomes" id="UP001595528">
    <property type="component" value="Unassembled WGS sequence"/>
</dbReference>
<accession>A0ABV7L8X1</accession>
<comment type="subcellular location">
    <subcellularLocation>
        <location evidence="1">Cell inner membrane</location>
        <topology evidence="1">Multi-pass membrane protein</topology>
    </subcellularLocation>
</comment>
<feature type="transmembrane region" description="Helical" evidence="1">
    <location>
        <begin position="115"/>
        <end position="133"/>
    </location>
</feature>
<protein>
    <recommendedName>
        <fullName evidence="1">Small-conductance mechanosensitive channel</fullName>
    </recommendedName>
</protein>
<reference evidence="3" key="1">
    <citation type="journal article" date="2019" name="Int. J. Syst. Evol. Microbiol.">
        <title>The Global Catalogue of Microorganisms (GCM) 10K type strain sequencing project: providing services to taxonomists for standard genome sequencing and annotation.</title>
        <authorList>
            <consortium name="The Broad Institute Genomics Platform"/>
            <consortium name="The Broad Institute Genome Sequencing Center for Infectious Disease"/>
            <person name="Wu L."/>
            <person name="Ma J."/>
        </authorList>
    </citation>
    <scope>NUCLEOTIDE SEQUENCE [LARGE SCALE GENOMIC DNA]</scope>
    <source>
        <strain evidence="3">KCTC 42964</strain>
    </source>
</reference>
<dbReference type="PANTHER" id="PTHR30221">
    <property type="entry name" value="SMALL-CONDUCTANCE MECHANOSENSITIVE CHANNEL"/>
    <property type="match status" value="1"/>
</dbReference>
<proteinExistence type="inferred from homology"/>
<evidence type="ECO:0000313" key="3">
    <source>
        <dbReference type="Proteomes" id="UP001595528"/>
    </source>
</evidence>
<keyword evidence="1" id="KW-0407">Ion channel</keyword>
<dbReference type="Gene3D" id="1.10.287.1260">
    <property type="match status" value="1"/>
</dbReference>
<dbReference type="Pfam" id="PF05552">
    <property type="entry name" value="MS_channel_1st_1"/>
    <property type="match status" value="2"/>
</dbReference>
<comment type="caution">
    <text evidence="1">Lacks conserved residue(s) required for the propagation of feature annotation.</text>
</comment>
<feature type="transmembrane region" description="Helical" evidence="1">
    <location>
        <begin position="20"/>
        <end position="40"/>
    </location>
</feature>
<comment type="subunit">
    <text evidence="1">Homoheptamer.</text>
</comment>
<comment type="caution">
    <text evidence="2">The sequence shown here is derived from an EMBL/GenBank/DDBJ whole genome shotgun (WGS) entry which is preliminary data.</text>
</comment>
<keyword evidence="1" id="KW-0813">Transport</keyword>
<sequence length="288" mass="30522">MLEQTRPLADGIAQLADSIVALLPSLLSAIVIVVVGWLVARLLRALTLRSAHTINRAAQAIGLGSLMGSARLPGSTIQVIASVIYWLVILFFLTAATRVLGLTVFAGWLDQLVGYLPNILSGLLIIFAGAILANIARDATTAALPALSESQRMLAGRIVQGLTMVVLLVVGLDQIGIDITVVITILAVVVAALLGGLSLAFALGARTFVSNVIGAHYLDRDFAPGQRIRVRDMEGTILEITPVAVVVETAEGRLRIPAHLFADEVTLMLAPGERPVERHGDRPGERND</sequence>
<keyword evidence="1" id="KW-0997">Cell inner membrane</keyword>
<keyword evidence="3" id="KW-1185">Reference proteome</keyword>
<dbReference type="RefSeq" id="WP_379906163.1">
    <property type="nucleotide sequence ID" value="NZ_JBHRTR010000048.1"/>
</dbReference>
<feature type="transmembrane region" description="Helical" evidence="1">
    <location>
        <begin position="154"/>
        <end position="175"/>
    </location>
</feature>
<evidence type="ECO:0000256" key="1">
    <source>
        <dbReference type="RuleBase" id="RU369025"/>
    </source>
</evidence>
<dbReference type="InterPro" id="IPR008910">
    <property type="entry name" value="MSC_TM_helix"/>
</dbReference>
<gene>
    <name evidence="2" type="ORF">ACFOGJ_26015</name>
</gene>
<keyword evidence="1" id="KW-1133">Transmembrane helix</keyword>
<dbReference type="PANTHER" id="PTHR30221:SF1">
    <property type="entry name" value="SMALL-CONDUCTANCE MECHANOSENSITIVE CHANNEL"/>
    <property type="match status" value="1"/>
</dbReference>
<comment type="similarity">
    <text evidence="1">Belongs to the MscS (TC 1.A.23) family.</text>
</comment>
<name>A0ABV7L8X1_9PROT</name>